<name>A0A510URK9_ALIFS</name>
<evidence type="ECO:0000313" key="3">
    <source>
        <dbReference type="Proteomes" id="UP000321787"/>
    </source>
</evidence>
<keyword evidence="1" id="KW-0472">Membrane</keyword>
<reference evidence="2 3" key="1">
    <citation type="submission" date="2019-07" db="EMBL/GenBank/DDBJ databases">
        <title>Whole genome shotgun sequence of Aliivibrio fischeri NBRC 101058.</title>
        <authorList>
            <person name="Hosoyama A."/>
            <person name="Uohara A."/>
            <person name="Ohji S."/>
            <person name="Ichikawa N."/>
        </authorList>
    </citation>
    <scope>NUCLEOTIDE SEQUENCE [LARGE SCALE GENOMIC DNA]</scope>
    <source>
        <strain evidence="2 3">NBRC 101058</strain>
    </source>
</reference>
<evidence type="ECO:0000256" key="1">
    <source>
        <dbReference type="SAM" id="Phobius"/>
    </source>
</evidence>
<accession>A0A510URK9</accession>
<gene>
    <name evidence="2" type="ORF">AFI02nite_41370</name>
</gene>
<keyword evidence="1" id="KW-1133">Transmembrane helix</keyword>
<feature type="transmembrane region" description="Helical" evidence="1">
    <location>
        <begin position="19"/>
        <end position="36"/>
    </location>
</feature>
<keyword evidence="1" id="KW-0812">Transmembrane</keyword>
<proteinExistence type="predicted"/>
<organism evidence="2 3">
    <name type="scientific">Aliivibrio fischeri</name>
    <name type="common">Vibrio fischeri</name>
    <dbReference type="NCBI Taxonomy" id="668"/>
    <lineage>
        <taxon>Bacteria</taxon>
        <taxon>Pseudomonadati</taxon>
        <taxon>Pseudomonadota</taxon>
        <taxon>Gammaproteobacteria</taxon>
        <taxon>Vibrionales</taxon>
        <taxon>Vibrionaceae</taxon>
        <taxon>Aliivibrio</taxon>
    </lineage>
</organism>
<sequence length="114" mass="13501">MDLIINDIVWWKISLNSLINSWVPGIVTFFLGLWFSKISDRRKLRQELKNSILKLFIPIFNAGEKITLKQAEDTKNEMRITLNVYRNTYPKLLNKKSLQKLLNILNEDIMIHDL</sequence>
<dbReference type="EMBL" id="BJTZ01000065">
    <property type="protein sequence ID" value="GEK16101.1"/>
    <property type="molecule type" value="Genomic_DNA"/>
</dbReference>
<dbReference type="RefSeq" id="WP_146866828.1">
    <property type="nucleotide sequence ID" value="NZ_BJTZ01000065.1"/>
</dbReference>
<dbReference type="AlphaFoldDB" id="A0A510URK9"/>
<comment type="caution">
    <text evidence="2">The sequence shown here is derived from an EMBL/GenBank/DDBJ whole genome shotgun (WGS) entry which is preliminary data.</text>
</comment>
<evidence type="ECO:0000313" key="2">
    <source>
        <dbReference type="EMBL" id="GEK16101.1"/>
    </source>
</evidence>
<protein>
    <submittedName>
        <fullName evidence="2">Uncharacterized protein</fullName>
    </submittedName>
</protein>
<dbReference type="Proteomes" id="UP000321787">
    <property type="component" value="Unassembled WGS sequence"/>
</dbReference>